<reference evidence="2" key="1">
    <citation type="submission" date="2022-09" db="EMBL/GenBank/DDBJ databases">
        <title>Fusarium specimens isolated from Avocado Roots.</title>
        <authorList>
            <person name="Stajich J."/>
            <person name="Roper C."/>
            <person name="Heimlech-Rivalta G."/>
        </authorList>
    </citation>
    <scope>NUCLEOTIDE SEQUENCE</scope>
    <source>
        <strain evidence="2">CF00136</strain>
    </source>
</reference>
<comment type="caution">
    <text evidence="2">The sequence shown here is derived from an EMBL/GenBank/DDBJ whole genome shotgun (WGS) entry which is preliminary data.</text>
</comment>
<sequence length="971" mass="107384">MAELPPNPDQVLFPQHAPELILSVERSFAPTALTHRMDIYAETVELTRDLVVKNEIDDSEAPDGKKPDKPKNAYRLGLFANSIHTVLPEGRQLLQIDFSGADGTESDTRGHDGGNISCYVQRLDQKSIDTLNIDANGGHGYDQLLDPSPGKKPSPGGDGGNGGSVHFVFGTHTTGPLFLARQVFTEVHSGVRKYPNEVKDAVKALMTRCKDSRVQAIRGMTDILETLAKFPRFSKAEFEMALTDLIVVLESVESNVQAQIPQSIGVDGGFRGAGNQGLSDNGKAGIDGSTTVVRASNPKALWDVDMCFAHPTQCHMMLERAKARYYAGIPTPSKEADKRKTAPLGEALAVLETLTDRLMFLDPKHQPKVMSSTTLFKAYKRADATLNIPDAGNGGSDMPASLSQLISIRTEALSLLASIDAGVDAFGDQLNSVPTGSFSFYHGHLINSLAYLAEAERKYQIYKKAADKSAENKEHIENSKRATEAAVSYNNSMIRDIYHELNDSAANLERFSYPLAQAKTKLIAAAKAVESELKKVISIPYDELVSAGAQIMFVPKWPMMALQGLSIYHQTTSKIIEDDGRAVDRKYLVRRVHNITGSLQSLQQGYEMLSDGSLVDNDDASKLLMEESEFSKLMDEVYSSLKEKTVEGVKSAFKFYISLVIERSHEIIRYNALVSTLARYKTENQTLNHTSEELQRADVASTSVRLPIIVVFMQKLYVKAIRKTEYWLYKAQRAYNYAALNYENIIGDSLGVDTPFSRYDSTLLSNAEDELSTAYAKYLERRGPARGMFKKLQVPLDEWEHIPRIKACGAESCTLLVKVSPTSLATTLLSPETKDNNTSISINPSNPFAGMANVRLLRARCYLQGATCTPSNTLHLTLTHSGIEVLIDHTARDYEFKHKSQIVSTFKYHLETGEIVLDSTIGNNREKSGYALVGPFVTWRLDINKDYNEGMDLSGVSDGYLEFEGYFQSVI</sequence>
<dbReference type="OrthoDB" id="10016792at2759"/>
<gene>
    <name evidence="2" type="ORF">NW762_003080</name>
</gene>
<feature type="compositionally biased region" description="Low complexity" evidence="1">
    <location>
        <begin position="146"/>
        <end position="155"/>
    </location>
</feature>
<name>A0A9W8SB20_9HYPO</name>
<keyword evidence="3" id="KW-1185">Reference proteome</keyword>
<accession>A0A9W8SB20</accession>
<protein>
    <submittedName>
        <fullName evidence="2">Uncharacterized protein</fullName>
    </submittedName>
</protein>
<proteinExistence type="predicted"/>
<organism evidence="2 3">
    <name type="scientific">Fusarium torreyae</name>
    <dbReference type="NCBI Taxonomy" id="1237075"/>
    <lineage>
        <taxon>Eukaryota</taxon>
        <taxon>Fungi</taxon>
        <taxon>Dikarya</taxon>
        <taxon>Ascomycota</taxon>
        <taxon>Pezizomycotina</taxon>
        <taxon>Sordariomycetes</taxon>
        <taxon>Hypocreomycetidae</taxon>
        <taxon>Hypocreales</taxon>
        <taxon>Nectriaceae</taxon>
        <taxon>Fusarium</taxon>
    </lineage>
</organism>
<evidence type="ECO:0000256" key="1">
    <source>
        <dbReference type="SAM" id="MobiDB-lite"/>
    </source>
</evidence>
<evidence type="ECO:0000313" key="3">
    <source>
        <dbReference type="Proteomes" id="UP001152049"/>
    </source>
</evidence>
<dbReference type="AlphaFoldDB" id="A0A9W8SB20"/>
<evidence type="ECO:0000313" key="2">
    <source>
        <dbReference type="EMBL" id="KAJ4269007.1"/>
    </source>
</evidence>
<dbReference type="EMBL" id="JAOQAZ010000003">
    <property type="protein sequence ID" value="KAJ4269007.1"/>
    <property type="molecule type" value="Genomic_DNA"/>
</dbReference>
<dbReference type="Proteomes" id="UP001152049">
    <property type="component" value="Unassembled WGS sequence"/>
</dbReference>
<feature type="region of interest" description="Disordered" evidence="1">
    <location>
        <begin position="139"/>
        <end position="165"/>
    </location>
</feature>